<organism evidence="1">
    <name type="scientific">Sylvanvirus sp</name>
    <dbReference type="NCBI Taxonomy" id="2487774"/>
    <lineage>
        <taxon>Viruses</taxon>
    </lineage>
</organism>
<gene>
    <name evidence="1" type="ORF">Sylvanvirus34_7</name>
</gene>
<sequence>MFRKKDKTVKKGFEHYNAEPNSPARRTLSNIDKRQCSEVWEL</sequence>
<name>A0A3G5AJ71_9VIRU</name>
<proteinExistence type="predicted"/>
<protein>
    <submittedName>
        <fullName evidence="1">Uncharacterized protein</fullName>
    </submittedName>
</protein>
<reference evidence="1" key="1">
    <citation type="submission" date="2018-10" db="EMBL/GenBank/DDBJ databases">
        <title>Hidden diversity of soil giant viruses.</title>
        <authorList>
            <person name="Schulz F."/>
            <person name="Alteio L."/>
            <person name="Goudeau D."/>
            <person name="Ryan E.M."/>
            <person name="Malmstrom R.R."/>
            <person name="Blanchard J."/>
            <person name="Woyke T."/>
        </authorList>
    </citation>
    <scope>NUCLEOTIDE SEQUENCE</scope>
    <source>
        <strain evidence="1">SYV1</strain>
    </source>
</reference>
<accession>A0A3G5AJ71</accession>
<dbReference type="EMBL" id="MK072540">
    <property type="protein sequence ID" value="AYV87198.1"/>
    <property type="molecule type" value="Genomic_DNA"/>
</dbReference>
<evidence type="ECO:0000313" key="1">
    <source>
        <dbReference type="EMBL" id="AYV87198.1"/>
    </source>
</evidence>